<dbReference type="OrthoDB" id="6882680at2"/>
<keyword evidence="7" id="KW-1185">Reference proteome</keyword>
<protein>
    <submittedName>
        <fullName evidence="6">Succinate-semialdehyde dehydrogenase</fullName>
    </submittedName>
</protein>
<dbReference type="RefSeq" id="WP_075692607.1">
    <property type="nucleotide sequence ID" value="NZ_CP009248.1"/>
</dbReference>
<feature type="active site" evidence="2">
    <location>
        <position position="269"/>
    </location>
</feature>
<evidence type="ECO:0000256" key="3">
    <source>
        <dbReference type="RuleBase" id="RU003345"/>
    </source>
</evidence>
<dbReference type="InterPro" id="IPR016162">
    <property type="entry name" value="Ald_DH_N"/>
</dbReference>
<dbReference type="Proteomes" id="UP000185469">
    <property type="component" value="Chromosome"/>
</dbReference>
<evidence type="ECO:0000256" key="2">
    <source>
        <dbReference type="PROSITE-ProRule" id="PRU10007"/>
    </source>
</evidence>
<sequence length="531" mass="56390">MTSASTTTETTDRGAAPRNPLAGGVAERLLGFATVADRTDTREIPMPFTGEIIAEIPVGTEADVEAAFATARRAQASWAKVTPKARREVLHRFHDLLLTHQDQVLDIVQAETGKSRSSAFEELVHTAITARYYGNQAADLLAPKRAHGALPVISRTTVHHHPKGVVGVIAPWNYPLTLAVSDAIAALAAGNAIVLKPDSTTPYSALIAADLLARAGLPEGLFNVVPGPGRVVGQAILARADYLMFTGSSATGRSLAAQAGERLIGFSAELGGKNALVVAEDADVAAAADGARVACFTNSGHLCVSIERIYVANAVWDEFLAAFVDRAKAMTLGAGYGWEIDMGCLQSPEQLATAERFVEDARAAGATVLAGGRTRPDLGPTFYEPTILVDVPEGTEVCTEEVFGPVVVVERVADAREGIRRANDSRYGLNASLWTTPRRGRELGPLLEAGSVNVNDGFGATFASVDAPMGGWKDSGVGRRQGAEGLLKYTESQTVTVQRLFPVTFPFLSRRNYSRVMSLALNLGKKFRILP</sequence>
<accession>A0A1L7CZ14</accession>
<feature type="region of interest" description="Disordered" evidence="4">
    <location>
        <begin position="1"/>
        <end position="21"/>
    </location>
</feature>
<organism evidence="6 7">
    <name type="scientific">Corynebacterium sphenisci DSM 44792</name>
    <dbReference type="NCBI Taxonomy" id="1437874"/>
    <lineage>
        <taxon>Bacteria</taxon>
        <taxon>Bacillati</taxon>
        <taxon>Actinomycetota</taxon>
        <taxon>Actinomycetes</taxon>
        <taxon>Mycobacteriales</taxon>
        <taxon>Corynebacteriaceae</taxon>
        <taxon>Corynebacterium</taxon>
    </lineage>
</organism>
<dbReference type="InterPro" id="IPR029510">
    <property type="entry name" value="Ald_DH_CS_GLU"/>
</dbReference>
<dbReference type="Pfam" id="PF00171">
    <property type="entry name" value="Aldedh"/>
    <property type="match status" value="1"/>
</dbReference>
<name>A0A1L7CZ14_9CORY</name>
<dbReference type="InterPro" id="IPR015590">
    <property type="entry name" value="Aldehyde_DH_dom"/>
</dbReference>
<dbReference type="Gene3D" id="3.40.309.10">
    <property type="entry name" value="Aldehyde Dehydrogenase, Chain A, domain 2"/>
    <property type="match status" value="1"/>
</dbReference>
<dbReference type="AlphaFoldDB" id="A0A1L7CZ14"/>
<evidence type="ECO:0000313" key="6">
    <source>
        <dbReference type="EMBL" id="APT91136.1"/>
    </source>
</evidence>
<dbReference type="FunFam" id="3.40.605.10:FF:000010">
    <property type="entry name" value="N-succinylglutamate 5-semialdehyde dehydrogenase"/>
    <property type="match status" value="1"/>
</dbReference>
<dbReference type="InterPro" id="IPR016163">
    <property type="entry name" value="Ald_DH_C"/>
</dbReference>
<dbReference type="PROSITE" id="PS00687">
    <property type="entry name" value="ALDEHYDE_DEHYDR_GLU"/>
    <property type="match status" value="1"/>
</dbReference>
<dbReference type="SUPFAM" id="SSF53720">
    <property type="entry name" value="ALDH-like"/>
    <property type="match status" value="1"/>
</dbReference>
<dbReference type="EMBL" id="CP009248">
    <property type="protein sequence ID" value="APT91136.1"/>
    <property type="molecule type" value="Genomic_DNA"/>
</dbReference>
<comment type="similarity">
    <text evidence="3">Belongs to the aldehyde dehydrogenase family.</text>
</comment>
<dbReference type="KEGG" id="csph:CSPHI_09040"/>
<dbReference type="NCBIfam" id="NF006916">
    <property type="entry name" value="PRK09407.1"/>
    <property type="match status" value="1"/>
</dbReference>
<evidence type="ECO:0000313" key="7">
    <source>
        <dbReference type="Proteomes" id="UP000185469"/>
    </source>
</evidence>
<keyword evidence="1 3" id="KW-0560">Oxidoreductase</keyword>
<dbReference type="PANTHER" id="PTHR11699">
    <property type="entry name" value="ALDEHYDE DEHYDROGENASE-RELATED"/>
    <property type="match status" value="1"/>
</dbReference>
<dbReference type="GO" id="GO:0016620">
    <property type="term" value="F:oxidoreductase activity, acting on the aldehyde or oxo group of donors, NAD or NADP as acceptor"/>
    <property type="evidence" value="ECO:0007669"/>
    <property type="project" value="InterPro"/>
</dbReference>
<evidence type="ECO:0000256" key="1">
    <source>
        <dbReference type="ARBA" id="ARBA00023002"/>
    </source>
</evidence>
<gene>
    <name evidence="6" type="primary">gabD2</name>
    <name evidence="6" type="ORF">CSPHI_09040</name>
</gene>
<dbReference type="InterPro" id="IPR016161">
    <property type="entry name" value="Ald_DH/histidinol_DH"/>
</dbReference>
<feature type="domain" description="Aldehyde dehydrogenase" evidence="5">
    <location>
        <begin position="40"/>
        <end position="495"/>
    </location>
</feature>
<evidence type="ECO:0000256" key="4">
    <source>
        <dbReference type="SAM" id="MobiDB-lite"/>
    </source>
</evidence>
<dbReference type="Gene3D" id="3.40.605.10">
    <property type="entry name" value="Aldehyde Dehydrogenase, Chain A, domain 1"/>
    <property type="match status" value="1"/>
</dbReference>
<dbReference type="STRING" id="1437874.CSPHI_09040"/>
<reference evidence="6 7" key="1">
    <citation type="submission" date="2014-08" db="EMBL/GenBank/DDBJ databases">
        <title>Complete genome sequence of Corynebacterium sphenisci CECT 5990(T) (=DSM 44792(T)), isolated from healthy wild penguins.</title>
        <authorList>
            <person name="Ruckert C."/>
            <person name="Albersmeier A."/>
            <person name="Winkler A."/>
            <person name="Kalinowski J."/>
        </authorList>
    </citation>
    <scope>NUCLEOTIDE SEQUENCE [LARGE SCALE GENOMIC DNA]</scope>
    <source>
        <strain evidence="6 7">DSM 44792</strain>
    </source>
</reference>
<proteinExistence type="inferred from homology"/>
<evidence type="ECO:0000259" key="5">
    <source>
        <dbReference type="Pfam" id="PF00171"/>
    </source>
</evidence>